<dbReference type="OrthoDB" id="5862316at2759"/>
<proteinExistence type="predicted"/>
<comment type="caution">
    <text evidence="1">The sequence shown here is derived from an EMBL/GenBank/DDBJ whole genome shotgun (WGS) entry which is preliminary data.</text>
</comment>
<accession>A0A368FHT5</accession>
<dbReference type="AlphaFoldDB" id="A0A368FHT5"/>
<keyword evidence="2" id="KW-1185">Reference proteome</keyword>
<evidence type="ECO:0000313" key="2">
    <source>
        <dbReference type="Proteomes" id="UP000252519"/>
    </source>
</evidence>
<evidence type="ECO:0000313" key="1">
    <source>
        <dbReference type="EMBL" id="RCN29737.1"/>
    </source>
</evidence>
<protein>
    <submittedName>
        <fullName evidence="1">Uncharacterized protein</fullName>
    </submittedName>
</protein>
<dbReference type="EMBL" id="JOJR01001800">
    <property type="protein sequence ID" value="RCN29737.1"/>
    <property type="molecule type" value="Genomic_DNA"/>
</dbReference>
<dbReference type="Proteomes" id="UP000252519">
    <property type="component" value="Unassembled WGS sequence"/>
</dbReference>
<reference evidence="1 2" key="1">
    <citation type="submission" date="2014-10" db="EMBL/GenBank/DDBJ databases">
        <title>Draft genome of the hookworm Ancylostoma caninum.</title>
        <authorList>
            <person name="Mitreva M."/>
        </authorList>
    </citation>
    <scope>NUCLEOTIDE SEQUENCE [LARGE SCALE GENOMIC DNA]</scope>
    <source>
        <strain evidence="1 2">Baltimore</strain>
    </source>
</reference>
<sequence>MLNLMSVGVTQRGQLWFAKQVAEGMNILNIERFLEDEADLVDLVSFIDYFVSTAFFQLTTAVELKSFLIKKERTVLGSMPVSTFKF</sequence>
<gene>
    <name evidence="1" type="ORF">ANCCAN_24501</name>
</gene>
<name>A0A368FHT5_ANCCA</name>
<organism evidence="1 2">
    <name type="scientific">Ancylostoma caninum</name>
    <name type="common">Dog hookworm</name>
    <dbReference type="NCBI Taxonomy" id="29170"/>
    <lineage>
        <taxon>Eukaryota</taxon>
        <taxon>Metazoa</taxon>
        <taxon>Ecdysozoa</taxon>
        <taxon>Nematoda</taxon>
        <taxon>Chromadorea</taxon>
        <taxon>Rhabditida</taxon>
        <taxon>Rhabditina</taxon>
        <taxon>Rhabditomorpha</taxon>
        <taxon>Strongyloidea</taxon>
        <taxon>Ancylostomatidae</taxon>
        <taxon>Ancylostomatinae</taxon>
        <taxon>Ancylostoma</taxon>
    </lineage>
</organism>